<feature type="region of interest" description="Disordered" evidence="1">
    <location>
        <begin position="1"/>
        <end position="128"/>
    </location>
</feature>
<dbReference type="Proteomes" id="UP000050424">
    <property type="component" value="Unassembled WGS sequence"/>
</dbReference>
<dbReference type="EMBL" id="LKCW01000321">
    <property type="protein sequence ID" value="KPM34587.1"/>
    <property type="molecule type" value="Genomic_DNA"/>
</dbReference>
<feature type="compositionally biased region" description="Acidic residues" evidence="1">
    <location>
        <begin position="703"/>
        <end position="714"/>
    </location>
</feature>
<feature type="region of interest" description="Disordered" evidence="1">
    <location>
        <begin position="525"/>
        <end position="546"/>
    </location>
</feature>
<dbReference type="OrthoDB" id="5426563at2759"/>
<feature type="compositionally biased region" description="Polar residues" evidence="1">
    <location>
        <begin position="205"/>
        <end position="228"/>
    </location>
</feature>
<name>A0A0P7ABM9_9HYPO</name>
<feature type="region of interest" description="Disordered" evidence="1">
    <location>
        <begin position="670"/>
        <end position="714"/>
    </location>
</feature>
<feature type="compositionally biased region" description="Basic and acidic residues" evidence="1">
    <location>
        <begin position="693"/>
        <end position="702"/>
    </location>
</feature>
<organism evidence="2 3">
    <name type="scientific">Neonectria ditissima</name>
    <dbReference type="NCBI Taxonomy" id="78410"/>
    <lineage>
        <taxon>Eukaryota</taxon>
        <taxon>Fungi</taxon>
        <taxon>Dikarya</taxon>
        <taxon>Ascomycota</taxon>
        <taxon>Pezizomycotina</taxon>
        <taxon>Sordariomycetes</taxon>
        <taxon>Hypocreomycetidae</taxon>
        <taxon>Hypocreales</taxon>
        <taxon>Nectriaceae</taxon>
        <taxon>Neonectria</taxon>
    </lineage>
</organism>
<accession>A0A0P7ABM9</accession>
<proteinExistence type="predicted"/>
<feature type="region of interest" description="Disordered" evidence="1">
    <location>
        <begin position="301"/>
        <end position="323"/>
    </location>
</feature>
<protein>
    <submittedName>
        <fullName evidence="2">Uncharacterized protein</fullName>
    </submittedName>
</protein>
<feature type="compositionally biased region" description="Low complexity" evidence="1">
    <location>
        <begin position="108"/>
        <end position="126"/>
    </location>
</feature>
<comment type="caution">
    <text evidence="2">The sequence shown here is derived from an EMBL/GenBank/DDBJ whole genome shotgun (WGS) entry which is preliminary data.</text>
</comment>
<feature type="compositionally biased region" description="Polar residues" evidence="1">
    <location>
        <begin position="262"/>
        <end position="271"/>
    </location>
</feature>
<sequence>MNWTEGALARHSRRKGWDKDAARQKQYFARARARKSEAASKRSLHASSFIPDYIPQSPQAQDRHQPSLSPRHKQSKRSEPLVGQSYDKENTTATVFSQHDGPDPRIQNGDSHSTSKSSSEGNSGANLDAKRRRLLEKNDWTGVSLQNPILVSLSGQGGDARKPVPSDADSRPTKRQKISEVPRKGNSARGDKSLLGNDGQMNIRIGSQNLRWSRDNNTVRSSTSQNRPLPTFEAWASQQGSSRSTRTRPHSTPSDCLASELSLGTQGLSETDSSEFEHQDRPTSSANGIEHSLLEHVDKRREKNPDQPRYVVTSSPPIIYHPQPTRGRRLALFDIRSPTPEDIGSVVAQIGAPNHSSDRITDDDAQWNSWLNAKDCTRSRSHTNDTQEYGQPLPSISPGISHYRDGSDDWSLLPGVPETADGRDLPSDSNELPPICPSILTSPNRVSTSSVRHEAQPPVMLKQRTLGLDERLSITPPTTQHIKFNHMGGEEYTKAGDALLLPSTGELPKAPNVQDLIDLLIIEEGKGQPEDNDDQRKNAEDEDESWRRFVFDEDSTEINRRARFEAQQQTVDDLYRATTGLASDVAEPPSISRDNPSMSPASIASLAMYSQEISSCTNNDGSSDVCPTNTTGTANSNTAHIGSPRPQHSDFKFHQPNAFVGRLARLAPTNTRPIQLPLSKRGRGRPKKCRGSGRPDFRTMPDHDDDPIEECCEG</sequence>
<feature type="compositionally biased region" description="Basic and acidic residues" evidence="1">
    <location>
        <begin position="159"/>
        <end position="183"/>
    </location>
</feature>
<evidence type="ECO:0000313" key="3">
    <source>
        <dbReference type="Proteomes" id="UP000050424"/>
    </source>
</evidence>
<dbReference type="AlphaFoldDB" id="A0A0P7ABM9"/>
<reference evidence="2 3" key="1">
    <citation type="submission" date="2015-09" db="EMBL/GenBank/DDBJ databases">
        <title>Draft genome of a European isolate of the apple canker pathogen Neonectria ditissima.</title>
        <authorList>
            <person name="Gomez-Cortecero A."/>
            <person name="Harrison R.J."/>
            <person name="Armitage A.D."/>
        </authorList>
    </citation>
    <scope>NUCLEOTIDE SEQUENCE [LARGE SCALE GENOMIC DNA]</scope>
    <source>
        <strain evidence="2 3">R09/05</strain>
    </source>
</reference>
<feature type="compositionally biased region" description="Basic residues" evidence="1">
    <location>
        <begin position="680"/>
        <end position="691"/>
    </location>
</feature>
<evidence type="ECO:0000256" key="1">
    <source>
        <dbReference type="SAM" id="MobiDB-lite"/>
    </source>
</evidence>
<keyword evidence="3" id="KW-1185">Reference proteome</keyword>
<evidence type="ECO:0000313" key="2">
    <source>
        <dbReference type="EMBL" id="KPM34587.1"/>
    </source>
</evidence>
<feature type="region of interest" description="Disordered" evidence="1">
    <location>
        <begin position="152"/>
        <end position="289"/>
    </location>
</feature>
<gene>
    <name evidence="2" type="ORF">AK830_g11986</name>
</gene>